<dbReference type="InterPro" id="IPR023214">
    <property type="entry name" value="HAD_sf"/>
</dbReference>
<comment type="caution">
    <text evidence="2">The sequence shown here is derived from an EMBL/GenBank/DDBJ whole genome shotgun (WGS) entry which is preliminary data.</text>
</comment>
<dbReference type="EMBL" id="LSZP01000039">
    <property type="protein sequence ID" value="KXU35501.1"/>
    <property type="molecule type" value="Genomic_DNA"/>
</dbReference>
<keyword evidence="3" id="KW-1185">Reference proteome</keyword>
<reference evidence="2 3" key="1">
    <citation type="submission" date="2016-02" db="EMBL/GenBank/DDBJ databases">
        <authorList>
            <person name="Wen L."/>
            <person name="He K."/>
            <person name="Yang H."/>
        </authorList>
    </citation>
    <scope>NUCLEOTIDE SEQUENCE [LARGE SCALE GENOMIC DNA]</scope>
    <source>
        <strain evidence="2 3">CV41</strain>
    </source>
</reference>
<protein>
    <recommendedName>
        <fullName evidence="4">Haloacid dehalogenase-like hydrolase</fullName>
    </recommendedName>
</protein>
<gene>
    <name evidence="2" type="ORF">AXK12_05105</name>
</gene>
<evidence type="ECO:0008006" key="4">
    <source>
        <dbReference type="Google" id="ProtNLM"/>
    </source>
</evidence>
<dbReference type="InterPro" id="IPR036412">
    <property type="entry name" value="HAD-like_sf"/>
</dbReference>
<accession>A0A139SLS2</accession>
<sequence>MPTTLFTQNTVACIWDFDKTLIPGYMQAPLFQRHGVGEAAFWAETNALVENYRRRGYRLSGEISYLNHILTYVLAGKFGRLNNRLLREYGGEIAFYPGLPEFFDLAKTYAGEKPLYQKHEIALEHYVVSTGLAEMIRGSAIAPYVEDIWGCEFIESPLQPGFMSQGEIELGDDAVIAQIGMVIDNTTKTRALFEINKGTNKNPDIDVNSYLRPEDRRIPFQNMIYIADGPSDIPSFSVVKGGGGRCYGVYNPDHSGEFEQNDRLLQAGRIHGYGPADYTATSSTARWLRLHIHAICDRIVADREAAVAAKASRPPRHLTESPEEEAAKLRAKQAPQQASLGI</sequence>
<dbReference type="Gene3D" id="3.40.50.1000">
    <property type="entry name" value="HAD superfamily/HAD-like"/>
    <property type="match status" value="1"/>
</dbReference>
<dbReference type="Proteomes" id="UP000071392">
    <property type="component" value="Unassembled WGS sequence"/>
</dbReference>
<name>A0A139SLS2_9BACT</name>
<dbReference type="STRING" id="1548208.AXK12_05105"/>
<evidence type="ECO:0000313" key="3">
    <source>
        <dbReference type="Proteomes" id="UP000071392"/>
    </source>
</evidence>
<evidence type="ECO:0000313" key="2">
    <source>
        <dbReference type="EMBL" id="KXU35501.1"/>
    </source>
</evidence>
<feature type="compositionally biased region" description="Basic and acidic residues" evidence="1">
    <location>
        <begin position="317"/>
        <end position="328"/>
    </location>
</feature>
<dbReference type="SUPFAM" id="SSF56784">
    <property type="entry name" value="HAD-like"/>
    <property type="match status" value="1"/>
</dbReference>
<dbReference type="AlphaFoldDB" id="A0A139SLS2"/>
<organism evidence="2 3">
    <name type="scientific">Cephaloticoccus capnophilus</name>
    <dbReference type="NCBI Taxonomy" id="1548208"/>
    <lineage>
        <taxon>Bacteria</taxon>
        <taxon>Pseudomonadati</taxon>
        <taxon>Verrucomicrobiota</taxon>
        <taxon>Opitutia</taxon>
        <taxon>Opitutales</taxon>
        <taxon>Opitutaceae</taxon>
        <taxon>Cephaloticoccus</taxon>
    </lineage>
</organism>
<dbReference type="OrthoDB" id="9785423at2"/>
<feature type="region of interest" description="Disordered" evidence="1">
    <location>
        <begin position="308"/>
        <end position="342"/>
    </location>
</feature>
<dbReference type="RefSeq" id="WP_068711915.1">
    <property type="nucleotide sequence ID" value="NZ_LSZP01000039.1"/>
</dbReference>
<proteinExistence type="predicted"/>
<evidence type="ECO:0000256" key="1">
    <source>
        <dbReference type="SAM" id="MobiDB-lite"/>
    </source>
</evidence>